<dbReference type="AlphaFoldDB" id="A0A1N6F434"/>
<dbReference type="NCBIfam" id="TIGR04353">
    <property type="entry name" value="PqqD_rel_X"/>
    <property type="match status" value="1"/>
</dbReference>
<dbReference type="OrthoDB" id="7475313at2"/>
<organism evidence="1 2">
    <name type="scientific">Parasphingorhabdus marina DSM 22363</name>
    <dbReference type="NCBI Taxonomy" id="1123272"/>
    <lineage>
        <taxon>Bacteria</taxon>
        <taxon>Pseudomonadati</taxon>
        <taxon>Pseudomonadota</taxon>
        <taxon>Alphaproteobacteria</taxon>
        <taxon>Sphingomonadales</taxon>
        <taxon>Sphingomonadaceae</taxon>
        <taxon>Parasphingorhabdus</taxon>
    </lineage>
</organism>
<gene>
    <name evidence="1" type="ORF">SAMN02745824_2224</name>
</gene>
<dbReference type="RefSeq" id="WP_074205292.1">
    <property type="nucleotide sequence ID" value="NZ_FSQW01000002.1"/>
</dbReference>
<dbReference type="Proteomes" id="UP000185192">
    <property type="component" value="Unassembled WGS sequence"/>
</dbReference>
<accession>A0A1N6F434</accession>
<evidence type="ECO:0000313" key="1">
    <source>
        <dbReference type="EMBL" id="SIN90025.1"/>
    </source>
</evidence>
<reference evidence="2" key="1">
    <citation type="submission" date="2016-11" db="EMBL/GenBank/DDBJ databases">
        <authorList>
            <person name="Varghese N."/>
            <person name="Submissions S."/>
        </authorList>
    </citation>
    <scope>NUCLEOTIDE SEQUENCE [LARGE SCALE GENOMIC DNA]</scope>
    <source>
        <strain evidence="2">DSM 22363</strain>
    </source>
</reference>
<keyword evidence="2" id="KW-1185">Reference proteome</keyword>
<dbReference type="STRING" id="1123272.SAMN02745824_2224"/>
<name>A0A1N6F434_9SPHN</name>
<dbReference type="InterPro" id="IPR027599">
    <property type="entry name" value="PqqD-rel_X"/>
</dbReference>
<dbReference type="EMBL" id="FSQW01000002">
    <property type="protein sequence ID" value="SIN90025.1"/>
    <property type="molecule type" value="Genomic_DNA"/>
</dbReference>
<sequence length="95" mass="10550">MSQQYKLRTGETLIEHVLDSMTAVFQASSGITHLVTDPVPAILEVLSDQFVDSDQVAERLQRQFDLQADADVAAVVAARLEELWQLGLVERRTAP</sequence>
<evidence type="ECO:0000313" key="2">
    <source>
        <dbReference type="Proteomes" id="UP000185192"/>
    </source>
</evidence>
<protein>
    <submittedName>
        <fullName evidence="1">PqqD family protein, HPr-rel-A system</fullName>
    </submittedName>
</protein>
<proteinExistence type="predicted"/>